<dbReference type="InterPro" id="IPR003156">
    <property type="entry name" value="DHHA1_dom"/>
</dbReference>
<dbReference type="InterPro" id="IPR018164">
    <property type="entry name" value="Ala-tRNA-synth_IIc_N"/>
</dbReference>
<dbReference type="GO" id="GO:0008270">
    <property type="term" value="F:zinc ion binding"/>
    <property type="evidence" value="ECO:0007669"/>
    <property type="project" value="UniProtKB-UniRule"/>
</dbReference>
<evidence type="ECO:0000256" key="1">
    <source>
        <dbReference type="ARBA" id="ARBA00008226"/>
    </source>
</evidence>
<dbReference type="Pfam" id="PF02272">
    <property type="entry name" value="DHHA1"/>
    <property type="match status" value="1"/>
</dbReference>
<dbReference type="InterPro" id="IPR018163">
    <property type="entry name" value="Thr/Ala-tRNA-synth_IIc_edit"/>
</dbReference>
<feature type="domain" description="Alanyl-transfer RNA synthetases family profile" evidence="15">
    <location>
        <begin position="1"/>
        <end position="734"/>
    </location>
</feature>
<keyword evidence="2 13" id="KW-0820">tRNA-binding</keyword>
<dbReference type="GO" id="GO:0002161">
    <property type="term" value="F:aminoacyl-tRNA deacylase activity"/>
    <property type="evidence" value="ECO:0007669"/>
    <property type="project" value="TreeGrafter"/>
</dbReference>
<dbReference type="InterPro" id="IPR045864">
    <property type="entry name" value="aa-tRNA-synth_II/BPL/LPL"/>
</dbReference>
<keyword evidence="13" id="KW-0963">Cytoplasm</keyword>
<dbReference type="GO" id="GO:0006419">
    <property type="term" value="P:alanyl-tRNA aminoacylation"/>
    <property type="evidence" value="ECO:0007669"/>
    <property type="project" value="UniProtKB-UniRule"/>
</dbReference>
<comment type="domain">
    <text evidence="13">Consists of three domains; the N-terminal catalytic domain, the editing domain and the C-terminal C-Ala domain. The editing domain removes incorrectly charged amino acids, while the C-Ala domain, along with tRNA(Ala), serves as a bridge to cooperatively bring together the editing and aminoacylation centers thus stimulating deacylation of misacylated tRNAs.</text>
</comment>
<dbReference type="PRINTS" id="PR00980">
    <property type="entry name" value="TRNASYNTHALA"/>
</dbReference>
<dbReference type="Gene3D" id="6.10.250.550">
    <property type="match status" value="1"/>
</dbReference>
<evidence type="ECO:0000256" key="11">
    <source>
        <dbReference type="ARBA" id="ARBA00024779"/>
    </source>
</evidence>
<dbReference type="PROSITE" id="PS50860">
    <property type="entry name" value="AA_TRNA_LIGASE_II_ALA"/>
    <property type="match status" value="1"/>
</dbReference>
<dbReference type="NCBIfam" id="TIGR00344">
    <property type="entry name" value="alaS"/>
    <property type="match status" value="1"/>
</dbReference>
<dbReference type="FunFam" id="3.30.930.10:FF:000004">
    <property type="entry name" value="Alanine--tRNA ligase"/>
    <property type="match status" value="1"/>
</dbReference>
<dbReference type="InterPro" id="IPR002318">
    <property type="entry name" value="Ala-tRNA-lgiase_IIc"/>
</dbReference>
<sequence>MQTHEIRKRFLDHFVKAGHTEVPSASVVLDDPNLLFVNAGMVQFVPFFLGQRTPPYATATSIQKCVRTPDIDEVGITTRHNTFFQMAGNFSFGDYFKRQAIELAWTLLTNSFADGGYGLDPERLWVTAYLDDDETVVLWQEIAGLPPERIQRRGMANNYWSMGIPGPCGPSSEIYYDRGPEFGPEGGPIVNEDRYLEIWNLVFMQNERGEGITKEDYEICGPLPRKNIDTGMGVERVALVLQDVQNVYETDLLRPVIDLVTTCALHPYSPENEEANHVDNVRYRIIADHSRTAAILIGDGVSPGNDGRGYVLRRLLRRVICSAKLLGIDGPIMGDLMATVRDSMGPSYPELVEDFDRIDYMAVAEETAFNRTLASGSKLFDDVAGATVASGSTVVAGSDAFTLHDTYGFPIELTLEMAADAGLTVDEKGFHELMLQQRQLAKANAAARKHAHADLTAYRDLVDVGPTEFTGFDELTTKARILGIFVDGKRVPVVAHTVRGEAGIVNRVELVLDRTPLYAESGGQIADVGIIRGTGAGENARAAVIDVQKIAKILYLQRVNIEFGEFVEGDTVVVAVDPDWRRGATQGHSGTHMVHAALRQVLGPNAVQAGSLNRPGYLRFDFNWQGPLTDKQRTHIEEVTNEAVQADFEVHTFTEQLDKAKAMGAMALFGESYPDEVRVVEMGGPFSLELCGGTHVHNTAQIGPVTILGESSIGSGVRRMEAYVGLDSFHYLAKERALMAGLAASLKVPSEEVPARVATLVERLKIAEKELERARQANAQAVVTNAAAGAERIGNVRVVAQQISGTMTQADLRSLVGDIRGKLGSEPAVVALIAVTSDGPTSTVPYVVATNPAAQDLGIRANDLVKRLAMVVDGRGGGKVDLAQGSGKDPTGIDAALDAIRAQIARVG</sequence>
<accession>A0A3E1HFC2</accession>
<comment type="cofactor">
    <cofactor evidence="13">
        <name>Zn(2+)</name>
        <dbReference type="ChEBI" id="CHEBI:29105"/>
    </cofactor>
    <text evidence="13">Binds 1 zinc ion per subunit.</text>
</comment>
<dbReference type="GO" id="GO:0005524">
    <property type="term" value="F:ATP binding"/>
    <property type="evidence" value="ECO:0007669"/>
    <property type="project" value="UniProtKB-UniRule"/>
</dbReference>
<dbReference type="GO" id="GO:0005829">
    <property type="term" value="C:cytosol"/>
    <property type="evidence" value="ECO:0007669"/>
    <property type="project" value="TreeGrafter"/>
</dbReference>
<dbReference type="OrthoDB" id="9803884at2"/>
<dbReference type="GO" id="GO:0000049">
    <property type="term" value="F:tRNA binding"/>
    <property type="evidence" value="ECO:0007669"/>
    <property type="project" value="UniProtKB-KW"/>
</dbReference>
<evidence type="ECO:0000256" key="13">
    <source>
        <dbReference type="HAMAP-Rule" id="MF_00036"/>
    </source>
</evidence>
<comment type="function">
    <text evidence="11 13">Catalyzes the attachment of alanine to tRNA(Ala) in a two-step reaction: alanine is first activated by ATP to form Ala-AMP and then transferred to the acceptor end of tRNA(Ala). Also edits incorrectly charged Ser-tRNA(Ala) and Gly-tRNA(Ala) via its editing domain.</text>
</comment>
<keyword evidence="3 13" id="KW-0436">Ligase</keyword>
<dbReference type="FunFam" id="3.30.54.20:FF:000001">
    <property type="entry name" value="Alanine--tRNA ligase"/>
    <property type="match status" value="1"/>
</dbReference>
<protein>
    <recommendedName>
        <fullName evidence="13">Alanine--tRNA ligase</fullName>
        <ecNumber evidence="13">6.1.1.7</ecNumber>
    </recommendedName>
    <alternativeName>
        <fullName evidence="13">Alanyl-tRNA synthetase</fullName>
        <shortName evidence="13">AlaRS</shortName>
    </alternativeName>
</protein>
<dbReference type="SUPFAM" id="SSF55681">
    <property type="entry name" value="Class II aaRS and biotin synthetases"/>
    <property type="match status" value="1"/>
</dbReference>
<dbReference type="PANTHER" id="PTHR11777:SF9">
    <property type="entry name" value="ALANINE--TRNA LIGASE, CYTOPLASMIC"/>
    <property type="match status" value="1"/>
</dbReference>
<evidence type="ECO:0000313" key="17">
    <source>
        <dbReference type="Proteomes" id="UP000258522"/>
    </source>
</evidence>
<dbReference type="EMBL" id="QAYL01000018">
    <property type="protein sequence ID" value="RFD25172.1"/>
    <property type="molecule type" value="Genomic_DNA"/>
</dbReference>
<feature type="coiled-coil region" evidence="14">
    <location>
        <begin position="757"/>
        <end position="784"/>
    </location>
</feature>
<evidence type="ECO:0000256" key="14">
    <source>
        <dbReference type="SAM" id="Coils"/>
    </source>
</evidence>
<keyword evidence="8 13" id="KW-0694">RNA-binding</keyword>
<dbReference type="Pfam" id="PF01411">
    <property type="entry name" value="tRNA-synt_2c"/>
    <property type="match status" value="1"/>
</dbReference>
<comment type="catalytic activity">
    <reaction evidence="12 13">
        <text>tRNA(Ala) + L-alanine + ATP = L-alanyl-tRNA(Ala) + AMP + diphosphate</text>
        <dbReference type="Rhea" id="RHEA:12540"/>
        <dbReference type="Rhea" id="RHEA-COMP:9657"/>
        <dbReference type="Rhea" id="RHEA-COMP:9923"/>
        <dbReference type="ChEBI" id="CHEBI:30616"/>
        <dbReference type="ChEBI" id="CHEBI:33019"/>
        <dbReference type="ChEBI" id="CHEBI:57972"/>
        <dbReference type="ChEBI" id="CHEBI:78442"/>
        <dbReference type="ChEBI" id="CHEBI:78497"/>
        <dbReference type="ChEBI" id="CHEBI:456215"/>
        <dbReference type="EC" id="6.1.1.7"/>
    </reaction>
</comment>
<name>A0A3E1HFC2_9MYCO</name>
<evidence type="ECO:0000256" key="12">
    <source>
        <dbReference type="ARBA" id="ARBA00048300"/>
    </source>
</evidence>
<dbReference type="EC" id="6.1.1.7" evidence="13"/>
<dbReference type="CDD" id="cd00673">
    <property type="entry name" value="AlaRS_core"/>
    <property type="match status" value="1"/>
</dbReference>
<dbReference type="AlphaFoldDB" id="A0A3E1HFC2"/>
<dbReference type="Gene3D" id="3.30.930.10">
    <property type="entry name" value="Bira Bifunctional Protein, Domain 2"/>
    <property type="match status" value="1"/>
</dbReference>
<dbReference type="InterPro" id="IPR023033">
    <property type="entry name" value="Ala_tRNA_ligase_euk/bac"/>
</dbReference>
<proteinExistence type="inferred from homology"/>
<evidence type="ECO:0000256" key="9">
    <source>
        <dbReference type="ARBA" id="ARBA00022917"/>
    </source>
</evidence>
<reference evidence="16 17" key="1">
    <citation type="submission" date="2018-07" db="EMBL/GenBank/DDBJ databases">
        <title>Whole genome sequence of Mycobacterium uberis.</title>
        <authorList>
            <person name="Benjak A."/>
        </authorList>
    </citation>
    <scope>NUCLEOTIDE SEQUENCE [LARGE SCALE GENOMIC DNA]</scope>
    <source>
        <strain evidence="16 17">Jura</strain>
    </source>
</reference>
<feature type="binding site" evidence="13">
    <location>
        <position position="691"/>
    </location>
    <ligand>
        <name>Zn(2+)</name>
        <dbReference type="ChEBI" id="CHEBI:29105"/>
    </ligand>
</feature>
<dbReference type="HAMAP" id="MF_00036_B">
    <property type="entry name" value="Ala_tRNA_synth_B"/>
    <property type="match status" value="1"/>
</dbReference>
<feature type="binding site" evidence="13">
    <location>
        <position position="592"/>
    </location>
    <ligand>
        <name>Zn(2+)</name>
        <dbReference type="ChEBI" id="CHEBI:29105"/>
    </ligand>
</feature>
<evidence type="ECO:0000256" key="5">
    <source>
        <dbReference type="ARBA" id="ARBA00022741"/>
    </source>
</evidence>
<dbReference type="FunFam" id="3.10.310.40:FF:000001">
    <property type="entry name" value="Alanine--tRNA ligase"/>
    <property type="match status" value="1"/>
</dbReference>
<evidence type="ECO:0000259" key="15">
    <source>
        <dbReference type="PROSITE" id="PS50860"/>
    </source>
</evidence>
<dbReference type="SUPFAM" id="SSF50447">
    <property type="entry name" value="Translation proteins"/>
    <property type="match status" value="1"/>
</dbReference>
<dbReference type="InterPro" id="IPR009000">
    <property type="entry name" value="Transl_B-barrel_sf"/>
</dbReference>
<dbReference type="InterPro" id="IPR050058">
    <property type="entry name" value="Ala-tRNA_ligase"/>
</dbReference>
<keyword evidence="17" id="KW-1185">Reference proteome</keyword>
<keyword evidence="9 13" id="KW-0648">Protein biosynthesis</keyword>
<organism evidence="16 17">
    <name type="scientific">Mycobacterium uberis</name>
    <dbReference type="NCBI Taxonomy" id="2162698"/>
    <lineage>
        <taxon>Bacteria</taxon>
        <taxon>Bacillati</taxon>
        <taxon>Actinomycetota</taxon>
        <taxon>Actinomycetes</taxon>
        <taxon>Mycobacteriales</taxon>
        <taxon>Mycobacteriaceae</taxon>
        <taxon>Mycobacterium</taxon>
    </lineage>
</organism>
<dbReference type="RefSeq" id="WP_116540530.1">
    <property type="nucleotide sequence ID" value="NZ_QAYL01000018.1"/>
</dbReference>
<gene>
    <name evidence="13" type="primary">alaS</name>
    <name evidence="16" type="ORF">MUBE_10890</name>
</gene>
<evidence type="ECO:0000256" key="8">
    <source>
        <dbReference type="ARBA" id="ARBA00022884"/>
    </source>
</evidence>
<keyword evidence="4 13" id="KW-0479">Metal-binding</keyword>
<evidence type="ECO:0000256" key="3">
    <source>
        <dbReference type="ARBA" id="ARBA00022598"/>
    </source>
</evidence>
<dbReference type="SUPFAM" id="SSF55186">
    <property type="entry name" value="ThrRS/AlaRS common domain"/>
    <property type="match status" value="1"/>
</dbReference>
<dbReference type="GO" id="GO:0004813">
    <property type="term" value="F:alanine-tRNA ligase activity"/>
    <property type="evidence" value="ECO:0007669"/>
    <property type="project" value="UniProtKB-UniRule"/>
</dbReference>
<dbReference type="SUPFAM" id="SSF101353">
    <property type="entry name" value="Putative anticodon-binding domain of alanyl-tRNA synthetase (AlaRS)"/>
    <property type="match status" value="1"/>
</dbReference>
<evidence type="ECO:0000256" key="7">
    <source>
        <dbReference type="ARBA" id="ARBA00022840"/>
    </source>
</evidence>
<comment type="subcellular location">
    <subcellularLocation>
        <location evidence="13">Cytoplasm</location>
    </subcellularLocation>
</comment>
<keyword evidence="7 13" id="KW-0067">ATP-binding</keyword>
<keyword evidence="10 13" id="KW-0030">Aminoacyl-tRNA synthetase</keyword>
<feature type="binding site" evidence="13">
    <location>
        <position position="695"/>
    </location>
    <ligand>
        <name>Zn(2+)</name>
        <dbReference type="ChEBI" id="CHEBI:29105"/>
    </ligand>
</feature>
<dbReference type="Gene3D" id="3.10.310.40">
    <property type="match status" value="1"/>
</dbReference>
<evidence type="ECO:0000313" key="16">
    <source>
        <dbReference type="EMBL" id="RFD25172.1"/>
    </source>
</evidence>
<dbReference type="PANTHER" id="PTHR11777">
    <property type="entry name" value="ALANYL-TRNA SYNTHETASE"/>
    <property type="match status" value="1"/>
</dbReference>
<dbReference type="Pfam" id="PF07973">
    <property type="entry name" value="tRNA_SAD"/>
    <property type="match status" value="1"/>
</dbReference>
<evidence type="ECO:0000256" key="4">
    <source>
        <dbReference type="ARBA" id="ARBA00022723"/>
    </source>
</evidence>
<dbReference type="InterPro" id="IPR018162">
    <property type="entry name" value="Ala-tRNA-ligase_IIc_anticod-bd"/>
</dbReference>
<dbReference type="InterPro" id="IPR012947">
    <property type="entry name" value="tRNA_SAD"/>
</dbReference>
<dbReference type="FunFam" id="3.30.980.10:FF:000004">
    <property type="entry name" value="Alanine--tRNA ligase, cytoplasmic"/>
    <property type="match status" value="1"/>
</dbReference>
<keyword evidence="6 13" id="KW-0862">Zinc</keyword>
<evidence type="ECO:0000256" key="10">
    <source>
        <dbReference type="ARBA" id="ARBA00023146"/>
    </source>
</evidence>
<keyword evidence="5 13" id="KW-0547">Nucleotide-binding</keyword>
<evidence type="ECO:0000256" key="6">
    <source>
        <dbReference type="ARBA" id="ARBA00022833"/>
    </source>
</evidence>
<dbReference type="Gene3D" id="3.30.54.20">
    <property type="match status" value="1"/>
</dbReference>
<dbReference type="Proteomes" id="UP000258522">
    <property type="component" value="Unassembled WGS sequence"/>
</dbReference>
<dbReference type="Gene3D" id="3.30.980.10">
    <property type="entry name" value="Threonyl-trna Synthetase, Chain A, domain 2"/>
    <property type="match status" value="1"/>
</dbReference>
<dbReference type="SMART" id="SM00863">
    <property type="entry name" value="tRNA_SAD"/>
    <property type="match status" value="1"/>
</dbReference>
<comment type="similarity">
    <text evidence="1 13">Belongs to the class-II aminoacyl-tRNA synthetase family.</text>
</comment>
<evidence type="ECO:0000256" key="2">
    <source>
        <dbReference type="ARBA" id="ARBA00022555"/>
    </source>
</evidence>
<dbReference type="InterPro" id="IPR018165">
    <property type="entry name" value="Ala-tRNA-synth_IIc_core"/>
</dbReference>
<comment type="caution">
    <text evidence="16">The sequence shown here is derived from an EMBL/GenBank/DDBJ whole genome shotgun (WGS) entry which is preliminary data.</text>
</comment>
<dbReference type="Gene3D" id="2.40.30.130">
    <property type="match status" value="1"/>
</dbReference>
<feature type="binding site" evidence="13">
    <location>
        <position position="588"/>
    </location>
    <ligand>
        <name>Zn(2+)</name>
        <dbReference type="ChEBI" id="CHEBI:29105"/>
    </ligand>
</feature>
<keyword evidence="14" id="KW-0175">Coiled coil</keyword>